<sequence length="829" mass="92209">MLHKSGRIDEGISSRIKAAWMKWRAATGVLCDRNVPLKLKGKFYRVAIRPAMLYGSECLPITKALANRVEVAELKTIINKMREGRLRWFGHVRRRAQSVRRVEALVVDGLRRRGRSKLRPFVLCVVALLLVFLASLVFCMCRCLCASVFCLFGLLNGCFSCLPARSCFACPRVCMLALRLCDLRCCFRLVLPHMCLCFSFASCSCTFACIVNVGAMNDTPKNLVSWLLGLSVLSVLPTGNLLLRCDSTGDLYPVTQQSFTHPPFALLSFSHTTWHRRLGHPGEDMLRRLEFDEDIFPFAKLHEYTSPTYDFLPTIPLHVSPIPTVAHEQPTTSSHTPSLTGPTNTFSQGPIHHAAPEPINHAAPQPDITNAIQPTTSINTNTDTSPDTMPPIQPSTTNLNNVLPTQPQHPMQQPNIPTQTVNTHPMVTRAKAGISKPLERMNCHVTTVSPLPRSHVHALRDPQWKQAMLDEYNALITNSMWVLVPRPANVNIVCSMWLFKHKFHADGTLSRYKARLVVNGRSQQQGIDCNETFSPVVKPATIHALHLVSQCLVIGLFINLCVRCMGLNRPFVPGFNALLALSHESRIITLLHEVQPVQDPCGYPKLGPDGEPVSDLTLYRSLAGALQYLTFTRPYISYAVQQVCLYMHDPRDPHFTALKRILRYVRGTIDHGLQLHVSSTALLTAYTDAADWAGCPVTRRSTSGYCVFLGDNLLSWSAKWHVTLSRSSAEAEYRGVANVAETAWLRTLLLELHTPLSTATIVYCDNVGAVYLSTNPVQHQLCKTRTFALGDKPHSFFAPEGKPPRRGLNPRPLACGNNLPKVTLGGHLS</sequence>
<feature type="domain" description="Reverse transcriptase Ty1/copia-type" evidence="2">
    <location>
        <begin position="478"/>
        <end position="546"/>
    </location>
</feature>
<reference evidence="3" key="1">
    <citation type="journal article" date="2019" name="Sci. Rep.">
        <title>Draft genome of Tanacetum cinerariifolium, the natural source of mosquito coil.</title>
        <authorList>
            <person name="Yamashiro T."/>
            <person name="Shiraishi A."/>
            <person name="Satake H."/>
            <person name="Nakayama K."/>
        </authorList>
    </citation>
    <scope>NUCLEOTIDE SEQUENCE</scope>
</reference>
<dbReference type="PANTHER" id="PTHR11439">
    <property type="entry name" value="GAG-POL-RELATED RETROTRANSPOSON"/>
    <property type="match status" value="1"/>
</dbReference>
<dbReference type="InterPro" id="IPR013103">
    <property type="entry name" value="RVT_2"/>
</dbReference>
<dbReference type="Pfam" id="PF07727">
    <property type="entry name" value="RVT_2"/>
    <property type="match status" value="1"/>
</dbReference>
<gene>
    <name evidence="3" type="ORF">Tci_011258</name>
</gene>
<dbReference type="CDD" id="cd09272">
    <property type="entry name" value="RNase_HI_RT_Ty1"/>
    <property type="match status" value="1"/>
</dbReference>
<keyword evidence="1" id="KW-1133">Transmembrane helix</keyword>
<name>A0A6L2JR87_TANCI</name>
<comment type="caution">
    <text evidence="3">The sequence shown here is derived from an EMBL/GenBank/DDBJ whole genome shotgun (WGS) entry which is preliminary data.</text>
</comment>
<feature type="transmembrane region" description="Helical" evidence="1">
    <location>
        <begin position="121"/>
        <end position="154"/>
    </location>
</feature>
<evidence type="ECO:0000313" key="3">
    <source>
        <dbReference type="EMBL" id="GEU39280.1"/>
    </source>
</evidence>
<dbReference type="EMBL" id="BKCJ010001153">
    <property type="protein sequence ID" value="GEU39280.1"/>
    <property type="molecule type" value="Genomic_DNA"/>
</dbReference>
<feature type="transmembrane region" description="Helical" evidence="1">
    <location>
        <begin position="190"/>
        <end position="211"/>
    </location>
</feature>
<dbReference type="SUPFAM" id="SSF56672">
    <property type="entry name" value="DNA/RNA polymerases"/>
    <property type="match status" value="1"/>
</dbReference>
<dbReference type="InterPro" id="IPR043502">
    <property type="entry name" value="DNA/RNA_pol_sf"/>
</dbReference>
<keyword evidence="1" id="KW-0472">Membrane</keyword>
<keyword evidence="1" id="KW-0812">Transmembrane</keyword>
<evidence type="ECO:0000259" key="2">
    <source>
        <dbReference type="Pfam" id="PF07727"/>
    </source>
</evidence>
<accession>A0A6L2JR87</accession>
<dbReference type="PANTHER" id="PTHR11439:SF524">
    <property type="entry name" value="RNA-DIRECTED DNA POLYMERASE, PROTEIN KINASE RLK-PELLE-DLSV FAMILY"/>
    <property type="match status" value="1"/>
</dbReference>
<feature type="transmembrane region" description="Helical" evidence="1">
    <location>
        <begin position="223"/>
        <end position="243"/>
    </location>
</feature>
<dbReference type="AlphaFoldDB" id="A0A6L2JR87"/>
<evidence type="ECO:0000256" key="1">
    <source>
        <dbReference type="SAM" id="Phobius"/>
    </source>
</evidence>
<organism evidence="3">
    <name type="scientific">Tanacetum cinerariifolium</name>
    <name type="common">Dalmatian daisy</name>
    <name type="synonym">Chrysanthemum cinerariifolium</name>
    <dbReference type="NCBI Taxonomy" id="118510"/>
    <lineage>
        <taxon>Eukaryota</taxon>
        <taxon>Viridiplantae</taxon>
        <taxon>Streptophyta</taxon>
        <taxon>Embryophyta</taxon>
        <taxon>Tracheophyta</taxon>
        <taxon>Spermatophyta</taxon>
        <taxon>Magnoliopsida</taxon>
        <taxon>eudicotyledons</taxon>
        <taxon>Gunneridae</taxon>
        <taxon>Pentapetalae</taxon>
        <taxon>asterids</taxon>
        <taxon>campanulids</taxon>
        <taxon>Asterales</taxon>
        <taxon>Asteraceae</taxon>
        <taxon>Asteroideae</taxon>
        <taxon>Anthemideae</taxon>
        <taxon>Anthemidinae</taxon>
        <taxon>Tanacetum</taxon>
    </lineage>
</organism>
<proteinExistence type="predicted"/>
<protein>
    <submittedName>
        <fullName evidence="3">Ribonuclease H-like domain-containing protein</fullName>
    </submittedName>
</protein>